<dbReference type="Proteomes" id="UP000253628">
    <property type="component" value="Unassembled WGS sequence"/>
</dbReference>
<accession>A0A366H410</accession>
<evidence type="ECO:0000313" key="1">
    <source>
        <dbReference type="EMBL" id="RBP36730.1"/>
    </source>
</evidence>
<reference evidence="1 2" key="1">
    <citation type="submission" date="2018-06" db="EMBL/GenBank/DDBJ databases">
        <title>Genomic Encyclopedia of Type Strains, Phase IV (KMG-IV): sequencing the most valuable type-strain genomes for metagenomic binning, comparative biology and taxonomic classification.</title>
        <authorList>
            <person name="Goeker M."/>
        </authorList>
    </citation>
    <scope>NUCLEOTIDE SEQUENCE [LARGE SCALE GENOMIC DNA]</scope>
    <source>
        <strain evidence="1 2">DSM 25520</strain>
    </source>
</reference>
<gene>
    <name evidence="1" type="ORF">DFR37_11137</name>
</gene>
<name>A0A366H410_9BURK</name>
<comment type="caution">
    <text evidence="1">The sequence shown here is derived from an EMBL/GenBank/DDBJ whole genome shotgun (WGS) entry which is preliminary data.</text>
</comment>
<keyword evidence="2" id="KW-1185">Reference proteome</keyword>
<evidence type="ECO:0000313" key="2">
    <source>
        <dbReference type="Proteomes" id="UP000253628"/>
    </source>
</evidence>
<protein>
    <submittedName>
        <fullName evidence="1">Uncharacterized protein</fullName>
    </submittedName>
</protein>
<sequence length="94" mass="9982">MCVGIACEADRIAVTASGGPGGRLFQSLFPANTVGRAVVRMFCAGFRQPMRIVISGVRALDLALLLGRGDRREVILLYQSIPSAALAAHALRRS</sequence>
<dbReference type="AlphaFoldDB" id="A0A366H410"/>
<dbReference type="EMBL" id="QNRQ01000011">
    <property type="protein sequence ID" value="RBP36730.1"/>
    <property type="molecule type" value="Genomic_DNA"/>
</dbReference>
<proteinExistence type="predicted"/>
<organism evidence="1 2">
    <name type="scientific">Eoetvoesiella caeni</name>
    <dbReference type="NCBI Taxonomy" id="645616"/>
    <lineage>
        <taxon>Bacteria</taxon>
        <taxon>Pseudomonadati</taxon>
        <taxon>Pseudomonadota</taxon>
        <taxon>Betaproteobacteria</taxon>
        <taxon>Burkholderiales</taxon>
        <taxon>Alcaligenaceae</taxon>
        <taxon>Eoetvoesiella</taxon>
    </lineage>
</organism>